<name>A0ABV6AT02_9HYPH</name>
<reference evidence="1 2" key="1">
    <citation type="submission" date="2024-09" db="EMBL/GenBank/DDBJ databases">
        <authorList>
            <person name="Sun Q."/>
            <person name="Mori K."/>
        </authorList>
    </citation>
    <scope>NUCLEOTIDE SEQUENCE [LARGE SCALE GENOMIC DNA]</scope>
    <source>
        <strain evidence="1 2">TBRC 4938</strain>
    </source>
</reference>
<keyword evidence="2" id="KW-1185">Reference proteome</keyword>
<accession>A0ABV6AT02</accession>
<evidence type="ECO:0000313" key="1">
    <source>
        <dbReference type="EMBL" id="MFB9952435.1"/>
    </source>
</evidence>
<dbReference type="RefSeq" id="WP_377265238.1">
    <property type="nucleotide sequence ID" value="NZ_JBHMAA010000033.1"/>
</dbReference>
<proteinExistence type="predicted"/>
<dbReference type="Proteomes" id="UP001589692">
    <property type="component" value="Unassembled WGS sequence"/>
</dbReference>
<gene>
    <name evidence="1" type="ORF">ACFFP0_26630</name>
</gene>
<sequence>MKAKIKASQVKFHSIPESGAWSAAYISTPASEDGVMFFETVNGKKHFREVWGGWADPSETPGLTAPGEEARSTPGHRLLFCQHGDGHQLAGITIQ</sequence>
<dbReference type="EMBL" id="JBHMAA010000033">
    <property type="protein sequence ID" value="MFB9952435.1"/>
    <property type="molecule type" value="Genomic_DNA"/>
</dbReference>
<organism evidence="1 2">
    <name type="scientific">Rhizobium puerariae</name>
    <dbReference type="NCBI Taxonomy" id="1585791"/>
    <lineage>
        <taxon>Bacteria</taxon>
        <taxon>Pseudomonadati</taxon>
        <taxon>Pseudomonadota</taxon>
        <taxon>Alphaproteobacteria</taxon>
        <taxon>Hyphomicrobiales</taxon>
        <taxon>Rhizobiaceae</taxon>
        <taxon>Rhizobium/Agrobacterium group</taxon>
        <taxon>Rhizobium</taxon>
    </lineage>
</organism>
<comment type="caution">
    <text evidence="1">The sequence shown here is derived from an EMBL/GenBank/DDBJ whole genome shotgun (WGS) entry which is preliminary data.</text>
</comment>
<protein>
    <submittedName>
        <fullName evidence="1">Uncharacterized protein</fullName>
    </submittedName>
</protein>
<evidence type="ECO:0000313" key="2">
    <source>
        <dbReference type="Proteomes" id="UP001589692"/>
    </source>
</evidence>